<reference evidence="2 3" key="1">
    <citation type="submission" date="2019-03" db="EMBL/GenBank/DDBJ databases">
        <title>Sapientia aquatica gen. nov., sp. nov., isolated from a crater lake.</title>
        <authorList>
            <person name="Felfoldi T."/>
            <person name="Szabo A."/>
            <person name="Toth E."/>
            <person name="Schumann P."/>
            <person name="Keki Z."/>
            <person name="Marialigeti K."/>
            <person name="Mathe I."/>
        </authorList>
    </citation>
    <scope>NUCLEOTIDE SEQUENCE [LARGE SCALE GENOMIC DNA]</scope>
    <source>
        <strain evidence="2 3">SA-152</strain>
    </source>
</reference>
<keyword evidence="1" id="KW-0472">Membrane</keyword>
<feature type="transmembrane region" description="Helical" evidence="1">
    <location>
        <begin position="12"/>
        <end position="31"/>
    </location>
</feature>
<dbReference type="Proteomes" id="UP000294829">
    <property type="component" value="Unassembled WGS sequence"/>
</dbReference>
<evidence type="ECO:0000313" key="3">
    <source>
        <dbReference type="Proteomes" id="UP000294829"/>
    </source>
</evidence>
<proteinExistence type="predicted"/>
<protein>
    <submittedName>
        <fullName evidence="2">Uncharacterized protein</fullName>
    </submittedName>
</protein>
<dbReference type="OrthoDB" id="9946461at2"/>
<keyword evidence="1" id="KW-1133">Transmembrane helix</keyword>
<sequence length="129" mass="15324">MDLDSDWLSNLAMLGMVILLFITYYPIANWLRVRQIKEDAKEWSEWLQRKESREQYIKKHPSPDRNRPSCYFCASNKLRPEMQKQTALEASFGVLNNRVHDEVCFYSYYCAVCGNELFRECRGANQARQ</sequence>
<name>A0A4R5VWL3_9BURK</name>
<accession>A0A4R5VWL3</accession>
<keyword evidence="3" id="KW-1185">Reference proteome</keyword>
<dbReference type="RefSeq" id="WP_133329707.1">
    <property type="nucleotide sequence ID" value="NZ_SMYL01000008.1"/>
</dbReference>
<keyword evidence="1" id="KW-0812">Transmembrane</keyword>
<dbReference type="EMBL" id="SMYL01000008">
    <property type="protein sequence ID" value="TDK63740.1"/>
    <property type="molecule type" value="Genomic_DNA"/>
</dbReference>
<evidence type="ECO:0000256" key="1">
    <source>
        <dbReference type="SAM" id="Phobius"/>
    </source>
</evidence>
<organism evidence="2 3">
    <name type="scientific">Sapientia aquatica</name>
    <dbReference type="NCBI Taxonomy" id="1549640"/>
    <lineage>
        <taxon>Bacteria</taxon>
        <taxon>Pseudomonadati</taxon>
        <taxon>Pseudomonadota</taxon>
        <taxon>Betaproteobacteria</taxon>
        <taxon>Burkholderiales</taxon>
        <taxon>Oxalobacteraceae</taxon>
        <taxon>Sapientia</taxon>
    </lineage>
</organism>
<evidence type="ECO:0000313" key="2">
    <source>
        <dbReference type="EMBL" id="TDK63740.1"/>
    </source>
</evidence>
<dbReference type="AlphaFoldDB" id="A0A4R5VWL3"/>
<gene>
    <name evidence="2" type="ORF">E2I14_14310</name>
</gene>
<comment type="caution">
    <text evidence="2">The sequence shown here is derived from an EMBL/GenBank/DDBJ whole genome shotgun (WGS) entry which is preliminary data.</text>
</comment>